<evidence type="ECO:0000313" key="3">
    <source>
        <dbReference type="Proteomes" id="UP000553632"/>
    </source>
</evidence>
<comment type="caution">
    <text evidence="2">The sequence shown here is derived from an EMBL/GenBank/DDBJ whole genome shotgun (WGS) entry which is preliminary data.</text>
</comment>
<organism evidence="2 3">
    <name type="scientific">Perkinsus olseni</name>
    <name type="common">Perkinsus atlanticus</name>
    <dbReference type="NCBI Taxonomy" id="32597"/>
    <lineage>
        <taxon>Eukaryota</taxon>
        <taxon>Sar</taxon>
        <taxon>Alveolata</taxon>
        <taxon>Perkinsozoa</taxon>
        <taxon>Perkinsea</taxon>
        <taxon>Perkinsida</taxon>
        <taxon>Perkinsidae</taxon>
        <taxon>Perkinsus</taxon>
    </lineage>
</organism>
<evidence type="ECO:0000313" key="2">
    <source>
        <dbReference type="EMBL" id="KAF4745335.1"/>
    </source>
</evidence>
<gene>
    <name evidence="2" type="ORF">FOZ63_012457</name>
</gene>
<evidence type="ECO:0000256" key="1">
    <source>
        <dbReference type="SAM" id="MobiDB-lite"/>
    </source>
</evidence>
<reference evidence="2 3" key="1">
    <citation type="submission" date="2020-04" db="EMBL/GenBank/DDBJ databases">
        <title>Perkinsus olseni comparative genomics.</title>
        <authorList>
            <person name="Bogema D.R."/>
        </authorList>
    </citation>
    <scope>NUCLEOTIDE SEQUENCE [LARGE SCALE GENOMIC DNA]</scope>
    <source>
        <strain evidence="2 3">ATCC PRA-207</strain>
    </source>
</reference>
<dbReference type="Proteomes" id="UP000553632">
    <property type="component" value="Unassembled WGS sequence"/>
</dbReference>
<feature type="region of interest" description="Disordered" evidence="1">
    <location>
        <begin position="39"/>
        <end position="74"/>
    </location>
</feature>
<proteinExistence type="predicted"/>
<feature type="non-terminal residue" evidence="2">
    <location>
        <position position="106"/>
    </location>
</feature>
<keyword evidence="3" id="KW-1185">Reference proteome</keyword>
<sequence>MSTTPRPADEDSSSSSSSCDDGVNQEDYIKLRNMINKHIIDPLQQQQQQQETEEEHHLQGPGQSGGGGSVRPTAVTYKNLISLLLPTAQEYHNMRKRKQTEGTANR</sequence>
<dbReference type="EMBL" id="JABANO010010336">
    <property type="protein sequence ID" value="KAF4745335.1"/>
    <property type="molecule type" value="Genomic_DNA"/>
</dbReference>
<dbReference type="OMA" id="EWTVIDR"/>
<accession>A0A7J6TJS1</accession>
<feature type="region of interest" description="Disordered" evidence="1">
    <location>
        <begin position="1"/>
        <end position="27"/>
    </location>
</feature>
<name>A0A7J6TJS1_PEROL</name>
<protein>
    <submittedName>
        <fullName evidence="2">Uncharacterized protein</fullName>
    </submittedName>
</protein>
<dbReference type="AlphaFoldDB" id="A0A7J6TJS1"/>